<dbReference type="RefSeq" id="WP_145085017.1">
    <property type="nucleotide sequence ID" value="NZ_DAMBUX010000018.1"/>
</dbReference>
<dbReference type="PROSITE" id="PS50042">
    <property type="entry name" value="CNMP_BINDING_3"/>
    <property type="match status" value="1"/>
</dbReference>
<protein>
    <submittedName>
        <fullName evidence="2">CRP-like cAMP-binding protein</fullName>
    </submittedName>
</protein>
<keyword evidence="3" id="KW-1185">Reference proteome</keyword>
<dbReference type="SUPFAM" id="SSF51206">
    <property type="entry name" value="cAMP-binding domain-like"/>
    <property type="match status" value="1"/>
</dbReference>
<reference evidence="2 3" key="1">
    <citation type="submission" date="2019-07" db="EMBL/GenBank/DDBJ databases">
        <title>Genomic Encyclopedia of Type Strains, Phase I: the one thousand microbial genomes (KMG-I) project.</title>
        <authorList>
            <person name="Kyrpides N."/>
        </authorList>
    </citation>
    <scope>NUCLEOTIDE SEQUENCE [LARGE SCALE GENOMIC DNA]</scope>
    <source>
        <strain evidence="2 3">DSM 13558</strain>
    </source>
</reference>
<dbReference type="EMBL" id="VLKH01000009">
    <property type="protein sequence ID" value="TWH78385.1"/>
    <property type="molecule type" value="Genomic_DNA"/>
</dbReference>
<evidence type="ECO:0000313" key="2">
    <source>
        <dbReference type="EMBL" id="TWH78385.1"/>
    </source>
</evidence>
<accession>A0A562J649</accession>
<gene>
    <name evidence="2" type="ORF">LY60_02843</name>
</gene>
<dbReference type="CDD" id="cd00038">
    <property type="entry name" value="CAP_ED"/>
    <property type="match status" value="1"/>
</dbReference>
<dbReference type="InterPro" id="IPR000595">
    <property type="entry name" value="cNMP-bd_dom"/>
</dbReference>
<sequence>MLIENSHIYTYIKECLDNIPVLTLKKGTCFSRAENIDNQIYYILEGTVKIESYSDLGKKILLDVISENEFAGQISYFRKHNFYGNNIAVTDVVLLCLNTDMMNMLMKNSEFSTFFYFKTSSRVYVMYKKMLMSNLFSQCELVSYYVLENSCNCKFIYKSIYDICDNLNISRRSLYNILNKFESEGIIEKLDDGPYKIINEKYLKDKSDRVKRFSENNY</sequence>
<evidence type="ECO:0000259" key="1">
    <source>
        <dbReference type="PROSITE" id="PS50042"/>
    </source>
</evidence>
<dbReference type="AlphaFoldDB" id="A0A562J649"/>
<organism evidence="2 3">
    <name type="scientific">Sedimentibacter saalensis</name>
    <dbReference type="NCBI Taxonomy" id="130788"/>
    <lineage>
        <taxon>Bacteria</taxon>
        <taxon>Bacillati</taxon>
        <taxon>Bacillota</taxon>
        <taxon>Tissierellia</taxon>
        <taxon>Sedimentibacter</taxon>
    </lineage>
</organism>
<dbReference type="OrthoDB" id="1754493at2"/>
<feature type="domain" description="Cyclic nucleotide-binding" evidence="1">
    <location>
        <begin position="16"/>
        <end position="106"/>
    </location>
</feature>
<dbReference type="Proteomes" id="UP000315343">
    <property type="component" value="Unassembled WGS sequence"/>
</dbReference>
<dbReference type="Pfam" id="PF00027">
    <property type="entry name" value="cNMP_binding"/>
    <property type="match status" value="1"/>
</dbReference>
<dbReference type="InterPro" id="IPR018490">
    <property type="entry name" value="cNMP-bd_dom_sf"/>
</dbReference>
<dbReference type="InterPro" id="IPR036390">
    <property type="entry name" value="WH_DNA-bd_sf"/>
</dbReference>
<proteinExistence type="predicted"/>
<dbReference type="Gene3D" id="2.60.120.10">
    <property type="entry name" value="Jelly Rolls"/>
    <property type="match status" value="1"/>
</dbReference>
<dbReference type="InterPro" id="IPR014710">
    <property type="entry name" value="RmlC-like_jellyroll"/>
</dbReference>
<name>A0A562J649_9FIRM</name>
<comment type="caution">
    <text evidence="2">The sequence shown here is derived from an EMBL/GenBank/DDBJ whole genome shotgun (WGS) entry which is preliminary data.</text>
</comment>
<evidence type="ECO:0000313" key="3">
    <source>
        <dbReference type="Proteomes" id="UP000315343"/>
    </source>
</evidence>
<dbReference type="SUPFAM" id="SSF46785">
    <property type="entry name" value="Winged helix' DNA-binding domain"/>
    <property type="match status" value="1"/>
</dbReference>